<comment type="similarity">
    <text evidence="1">Belongs to the NmrA-type oxidoreductase family.</text>
</comment>
<evidence type="ECO:0000259" key="3">
    <source>
        <dbReference type="Pfam" id="PF05368"/>
    </source>
</evidence>
<dbReference type="EMBL" id="CAJPIJ010000220">
    <property type="protein sequence ID" value="CAG2010512.1"/>
    <property type="molecule type" value="Genomic_DNA"/>
</dbReference>
<dbReference type="InterPro" id="IPR036291">
    <property type="entry name" value="NAD(P)-bd_dom_sf"/>
</dbReference>
<evidence type="ECO:0000256" key="1">
    <source>
        <dbReference type="ARBA" id="ARBA00006328"/>
    </source>
</evidence>
<evidence type="ECO:0000256" key="2">
    <source>
        <dbReference type="ARBA" id="ARBA00022857"/>
    </source>
</evidence>
<gene>
    <name evidence="4" type="ORF">MDCFG202_LOCUS597940</name>
</gene>
<sequence length="305" mass="33566">MSTFNTQKTMLIFGATGKQGGAAIDNILSHSPDSAFHLIAVTRDATSRKARALATNLKISVVEGDLDNVGAIFAKAGPVWGVYSVQINSDAEEQQGKAVINAAVQHGVRHFVYSSGDRGGPERSPNNPTYVKNFAAKYAIEKHLEQQARESVQQMTYTILRPVTFFENITTDIHGKGFARMWEQMGSKKLQMVSTKDIGWFAAQSLIWPDMYRNKALTLVGDELTQQEADAIYRQVIGRGMALAPCPVASAVKFVLKGSVGDMFKWFADEGYGGDVKECLSYNPGMQDFSTWLEENKSDFEKNGS</sequence>
<dbReference type="OrthoDB" id="9997102at2759"/>
<protein>
    <recommendedName>
        <fullName evidence="3">NmrA-like domain-containing protein</fullName>
    </recommendedName>
</protein>
<dbReference type="SUPFAM" id="SSF51735">
    <property type="entry name" value="NAD(P)-binding Rossmann-fold domains"/>
    <property type="match status" value="1"/>
</dbReference>
<organism evidence="4 5">
    <name type="scientific">Gibberella zeae</name>
    <name type="common">Wheat head blight fungus</name>
    <name type="synonym">Fusarium graminearum</name>
    <dbReference type="NCBI Taxonomy" id="5518"/>
    <lineage>
        <taxon>Eukaryota</taxon>
        <taxon>Fungi</taxon>
        <taxon>Dikarya</taxon>
        <taxon>Ascomycota</taxon>
        <taxon>Pezizomycotina</taxon>
        <taxon>Sordariomycetes</taxon>
        <taxon>Hypocreomycetidae</taxon>
        <taxon>Hypocreales</taxon>
        <taxon>Nectriaceae</taxon>
        <taxon>Fusarium</taxon>
    </lineage>
</organism>
<accession>A0A2H3HGN5</accession>
<dbReference type="InterPro" id="IPR008030">
    <property type="entry name" value="NmrA-like"/>
</dbReference>
<keyword evidence="2" id="KW-0521">NADP</keyword>
<reference evidence="4" key="1">
    <citation type="submission" date="2021-03" db="EMBL/GenBank/DDBJ databases">
        <authorList>
            <person name="Alouane T."/>
            <person name="Langin T."/>
            <person name="Bonhomme L."/>
        </authorList>
    </citation>
    <scope>NUCLEOTIDE SEQUENCE</scope>
    <source>
        <strain evidence="4">MDC_Fg202</strain>
    </source>
</reference>
<evidence type="ECO:0000313" key="5">
    <source>
        <dbReference type="Proteomes" id="UP000746612"/>
    </source>
</evidence>
<evidence type="ECO:0000313" key="4">
    <source>
        <dbReference type="EMBL" id="CAG2010512.1"/>
    </source>
</evidence>
<name>A0A2H3HGN5_GIBZA</name>
<dbReference type="PANTHER" id="PTHR42748">
    <property type="entry name" value="NITROGEN METABOLITE REPRESSION PROTEIN NMRA FAMILY MEMBER"/>
    <property type="match status" value="1"/>
</dbReference>
<dbReference type="Gene3D" id="3.40.50.720">
    <property type="entry name" value="NAD(P)-binding Rossmann-like Domain"/>
    <property type="match status" value="1"/>
</dbReference>
<dbReference type="Pfam" id="PF05368">
    <property type="entry name" value="NmrA"/>
    <property type="match status" value="1"/>
</dbReference>
<comment type="caution">
    <text evidence="4">The sequence shown here is derived from an EMBL/GenBank/DDBJ whole genome shotgun (WGS) entry which is preliminary data.</text>
</comment>
<dbReference type="Proteomes" id="UP000746612">
    <property type="component" value="Unassembled WGS sequence"/>
</dbReference>
<dbReference type="PANTHER" id="PTHR42748:SF7">
    <property type="entry name" value="NMRA LIKE REDOX SENSOR 1-RELATED"/>
    <property type="match status" value="1"/>
</dbReference>
<dbReference type="InterPro" id="IPR051164">
    <property type="entry name" value="NmrA-like_oxidored"/>
</dbReference>
<dbReference type="GO" id="GO:0005634">
    <property type="term" value="C:nucleus"/>
    <property type="evidence" value="ECO:0007669"/>
    <property type="project" value="TreeGrafter"/>
</dbReference>
<dbReference type="Gene3D" id="3.90.25.10">
    <property type="entry name" value="UDP-galactose 4-epimerase, domain 1"/>
    <property type="match status" value="1"/>
</dbReference>
<dbReference type="AlphaFoldDB" id="A0A2H3HGN5"/>
<proteinExistence type="inferred from homology"/>
<feature type="domain" description="NmrA-like" evidence="3">
    <location>
        <begin position="7"/>
        <end position="281"/>
    </location>
</feature>